<accession>A0A2C5Z3J7</accession>
<dbReference type="AlphaFoldDB" id="A0A2C5Z3J7"/>
<gene>
    <name evidence="5" type="ORF">CDD82_4963</name>
</gene>
<dbReference type="InterPro" id="IPR000873">
    <property type="entry name" value="AMP-dep_synth/lig_dom"/>
</dbReference>
<comment type="caution">
    <text evidence="5">The sequence shown here is derived from an EMBL/GenBank/DDBJ whole genome shotgun (WGS) entry which is preliminary data.</text>
</comment>
<name>A0A2C5Z3J7_9HYPO</name>
<dbReference type="GO" id="GO:0004467">
    <property type="term" value="F:long-chain fatty acid-CoA ligase activity"/>
    <property type="evidence" value="ECO:0007669"/>
    <property type="project" value="TreeGrafter"/>
</dbReference>
<dbReference type="GO" id="GO:0005524">
    <property type="term" value="F:ATP binding"/>
    <property type="evidence" value="ECO:0007669"/>
    <property type="project" value="UniProtKB-KW"/>
</dbReference>
<dbReference type="PANTHER" id="PTHR43272">
    <property type="entry name" value="LONG-CHAIN-FATTY-ACID--COA LIGASE"/>
    <property type="match status" value="1"/>
</dbReference>
<evidence type="ECO:0000313" key="5">
    <source>
        <dbReference type="EMBL" id="PHH74370.1"/>
    </source>
</evidence>
<dbReference type="PANTHER" id="PTHR43272:SF33">
    <property type="entry name" value="AMP-BINDING DOMAIN-CONTAINING PROTEIN-RELATED"/>
    <property type="match status" value="1"/>
</dbReference>
<dbReference type="InterPro" id="IPR042099">
    <property type="entry name" value="ANL_N_sf"/>
</dbReference>
<evidence type="ECO:0000256" key="3">
    <source>
        <dbReference type="SAM" id="MobiDB-lite"/>
    </source>
</evidence>
<keyword evidence="1" id="KW-0547">Nucleotide-binding</keyword>
<feature type="region of interest" description="Disordered" evidence="3">
    <location>
        <begin position="15"/>
        <end position="36"/>
    </location>
</feature>
<evidence type="ECO:0000256" key="2">
    <source>
        <dbReference type="ARBA" id="ARBA00022840"/>
    </source>
</evidence>
<organism evidence="5 6">
    <name type="scientific">Ophiocordyceps australis</name>
    <dbReference type="NCBI Taxonomy" id="1399860"/>
    <lineage>
        <taxon>Eukaryota</taxon>
        <taxon>Fungi</taxon>
        <taxon>Dikarya</taxon>
        <taxon>Ascomycota</taxon>
        <taxon>Pezizomycotina</taxon>
        <taxon>Sordariomycetes</taxon>
        <taxon>Hypocreomycetidae</taxon>
        <taxon>Hypocreales</taxon>
        <taxon>Ophiocordycipitaceae</taxon>
        <taxon>Ophiocordyceps</taxon>
    </lineage>
</organism>
<dbReference type="Pfam" id="PF00501">
    <property type="entry name" value="AMP-binding"/>
    <property type="match status" value="1"/>
</dbReference>
<dbReference type="OrthoDB" id="1700726at2759"/>
<feature type="domain" description="AMP-dependent synthetase/ligase" evidence="4">
    <location>
        <begin position="68"/>
        <end position="514"/>
    </location>
</feature>
<dbReference type="GO" id="GO:0016020">
    <property type="term" value="C:membrane"/>
    <property type="evidence" value="ECO:0007669"/>
    <property type="project" value="TreeGrafter"/>
</dbReference>
<dbReference type="PROSITE" id="PS00455">
    <property type="entry name" value="AMP_BINDING"/>
    <property type="match status" value="1"/>
</dbReference>
<sequence length="709" mass="78413">MSPLSSALFSPAEIKALGTPPEPGRPSGLPIPGSERPGRSAVYRYFKFRDRPLLTTYDADVRSIHDLFEASARKRPNKACLGTRHWNPATKTWNDRYDWLTYAQVADRRRAFGTGLVEVHARIGITDPKFGVGLWSQNRAEWQIADLALASQSLYTVSLYETLGPDTTEYIINHAQLVCVVCSLPHIPVLLKLAPRLPTLKLIVSMDPLDNGELESNTMVAVLNNIASPLGIKIYSMQEVEEIGSNSGRPMRPAGWDDLTTINYTSGTTGPPKGVLLTHGNAVSANSSARLGGNVTHSDVHISYLPLAHIYGRLVDQVALAEGASIGFFRGDIQGLVDDMKILQPTGFISVPRLFNRFSSAIRTATLEASGIRGALSRQAVSTKLANMRAPPGQASNKHFLYDRIWTPKVRAAVGLSRTHSMISGSAQLDPDVQEFLRAAFSTNFVQGFGMTETYAAGTIQLNDDYSLGNVGPPLACAEICLESVPELEYSVDDKPNPRGELLMRGPHIFQGYHKNDEETKRTLEPDGWFHTGDIAEVDKMGRFKIIDRKKNVLKLSHGEYISPERIENVFAGSCNLITMAYVHGDSKESELVGIFGIEPETFPAFASKVLKENVPATDLEAIKRAAQDTRVRKAFLKILDDIARKHKFNKFEKVRNVRLDVEPFTVENELLTPTLKLKRPQTAKFFRAQLDQMYDEIKAESAGNVPKL</sequence>
<dbReference type="Gene3D" id="3.40.50.12780">
    <property type="entry name" value="N-terminal domain of ligase-like"/>
    <property type="match status" value="1"/>
</dbReference>
<dbReference type="GO" id="GO:0005783">
    <property type="term" value="C:endoplasmic reticulum"/>
    <property type="evidence" value="ECO:0007669"/>
    <property type="project" value="TreeGrafter"/>
</dbReference>
<proteinExistence type="predicted"/>
<reference evidence="5 6" key="1">
    <citation type="submission" date="2017-06" db="EMBL/GenBank/DDBJ databases">
        <title>Ant-infecting Ophiocordyceps genomes reveal a high diversity of potential behavioral manipulation genes and a possible major role for enterotoxins.</title>
        <authorList>
            <person name="De Bekker C."/>
            <person name="Evans H.C."/>
            <person name="Brachmann A."/>
            <person name="Hughes D.P."/>
        </authorList>
    </citation>
    <scope>NUCLEOTIDE SEQUENCE [LARGE SCALE GENOMIC DNA]</scope>
    <source>
        <strain evidence="5 6">1348a</strain>
    </source>
</reference>
<dbReference type="SUPFAM" id="SSF56801">
    <property type="entry name" value="Acetyl-CoA synthetase-like"/>
    <property type="match status" value="1"/>
</dbReference>
<evidence type="ECO:0000259" key="4">
    <source>
        <dbReference type="Pfam" id="PF00501"/>
    </source>
</evidence>
<evidence type="ECO:0000256" key="1">
    <source>
        <dbReference type="ARBA" id="ARBA00022741"/>
    </source>
</evidence>
<keyword evidence="6" id="KW-1185">Reference proteome</keyword>
<dbReference type="InterPro" id="IPR020845">
    <property type="entry name" value="AMP-binding_CS"/>
</dbReference>
<protein>
    <recommendedName>
        <fullName evidence="4">AMP-dependent synthetase/ligase domain-containing protein</fullName>
    </recommendedName>
</protein>
<dbReference type="Proteomes" id="UP000224854">
    <property type="component" value="Unassembled WGS sequence"/>
</dbReference>
<keyword evidence="2" id="KW-0067">ATP-binding</keyword>
<dbReference type="EMBL" id="NJEU01000436">
    <property type="protein sequence ID" value="PHH74370.1"/>
    <property type="molecule type" value="Genomic_DNA"/>
</dbReference>
<evidence type="ECO:0000313" key="6">
    <source>
        <dbReference type="Proteomes" id="UP000224854"/>
    </source>
</evidence>